<sequence length="190" mass="22258">MFEYPKIYSFPPFYTKQSNATILENQLGEWDSVILQYCQYHRIYVLSPTGAVLSRQNDEVPLDSIFENKEIDRRVSPEFRRDILHHLIHKSKRAIYINNKKQDAGILVLWRTLEEWAELLRDHLEKTGQLGTILTVYELTKLEDSVIHEEFRNIDSTLFVRILEVLMKQGKAQILKSDENPAEIGGVKII</sequence>
<dbReference type="GO" id="GO:0005198">
    <property type="term" value="F:structural molecule activity"/>
    <property type="evidence" value="ECO:0007669"/>
    <property type="project" value="TreeGrafter"/>
</dbReference>
<keyword evidence="2" id="KW-0813">Transport</keyword>
<dbReference type="Pfam" id="PF05871">
    <property type="entry name" value="ESCRT-II"/>
    <property type="match status" value="1"/>
</dbReference>
<dbReference type="GO" id="GO:0042803">
    <property type="term" value="F:protein homodimerization activity"/>
    <property type="evidence" value="ECO:0007669"/>
    <property type="project" value="TreeGrafter"/>
</dbReference>
<keyword evidence="5" id="KW-1185">Reference proteome</keyword>
<dbReference type="EMBL" id="CP034458">
    <property type="protein sequence ID" value="QBM88680.1"/>
    <property type="molecule type" value="Genomic_DNA"/>
</dbReference>
<dbReference type="AlphaFoldDB" id="A0A4P6XN06"/>
<name>A0A4P6XN06_9ASCO</name>
<accession>A0A4P6XN06</accession>
<dbReference type="InterPro" id="IPR014041">
    <property type="entry name" value="ESCRT-II_cplx_Vps25-sub_N"/>
</dbReference>
<keyword evidence="3" id="KW-0653">Protein transport</keyword>
<dbReference type="InterPro" id="IPR036390">
    <property type="entry name" value="WH_DNA-bd_sf"/>
</dbReference>
<dbReference type="SUPFAM" id="SSF46785">
    <property type="entry name" value="Winged helix' DNA-binding domain"/>
    <property type="match status" value="2"/>
</dbReference>
<gene>
    <name evidence="4" type="primary">MPUL0C06580</name>
    <name evidence="4" type="ORF">METSCH_C06580</name>
</gene>
<dbReference type="GO" id="GO:0000814">
    <property type="term" value="C:ESCRT II complex"/>
    <property type="evidence" value="ECO:0007669"/>
    <property type="project" value="InterPro"/>
</dbReference>
<evidence type="ECO:0000256" key="1">
    <source>
        <dbReference type="ARBA" id="ARBA00009674"/>
    </source>
</evidence>
<organism evidence="4 5">
    <name type="scientific">Metschnikowia aff. pulcherrima</name>
    <dbReference type="NCBI Taxonomy" id="2163413"/>
    <lineage>
        <taxon>Eukaryota</taxon>
        <taxon>Fungi</taxon>
        <taxon>Dikarya</taxon>
        <taxon>Ascomycota</taxon>
        <taxon>Saccharomycotina</taxon>
        <taxon>Pichiomycetes</taxon>
        <taxon>Metschnikowiaceae</taxon>
        <taxon>Metschnikowia</taxon>
    </lineage>
</organism>
<protein>
    <submittedName>
        <fullName evidence="4">ESCRT-II complex subunit VPS25</fullName>
    </submittedName>
</protein>
<dbReference type="PANTHER" id="PTHR13149:SF0">
    <property type="entry name" value="VACUOLAR PROTEIN-SORTING-ASSOCIATED PROTEIN 25"/>
    <property type="match status" value="1"/>
</dbReference>
<reference evidence="5" key="1">
    <citation type="submission" date="2019-03" db="EMBL/GenBank/DDBJ databases">
        <title>Snf2 controls pulcherriminic acid biosynthesis and connects pigmentation and antifungal activity of the yeast Metschnikowia pulcherrima.</title>
        <authorList>
            <person name="Gore-Lloyd D."/>
            <person name="Sumann I."/>
            <person name="Brachmann A.O."/>
            <person name="Schneeberger K."/>
            <person name="Ortiz-Merino R.A."/>
            <person name="Moreno-Beltran M."/>
            <person name="Schlaefli M."/>
            <person name="Kirner P."/>
            <person name="Santos Kron A."/>
            <person name="Wolfe K.H."/>
            <person name="Piel J."/>
            <person name="Ahrens C.H."/>
            <person name="Henk D."/>
            <person name="Freimoser F.M."/>
        </authorList>
    </citation>
    <scope>NUCLEOTIDE SEQUENCE [LARGE SCALE GENOMIC DNA]</scope>
    <source>
        <strain evidence="5">APC 1.2</strain>
    </source>
</reference>
<dbReference type="PANTHER" id="PTHR13149">
    <property type="entry name" value="VACUOLAR PROTEIN SORTING-ASSOCIATED PROTEIN VPS25"/>
    <property type="match status" value="1"/>
</dbReference>
<proteinExistence type="inferred from homology"/>
<dbReference type="Gene3D" id="1.10.10.570">
    <property type="entry name" value="Winged helix' DNA-binding domain. Chain C. Domain 1"/>
    <property type="match status" value="1"/>
</dbReference>
<dbReference type="Gene3D" id="1.10.10.10">
    <property type="entry name" value="Winged helix-like DNA-binding domain superfamily/Winged helix DNA-binding domain"/>
    <property type="match status" value="1"/>
</dbReference>
<dbReference type="GO" id="GO:0043328">
    <property type="term" value="P:protein transport to vacuole involved in ubiquitin-dependent protein catabolic process via the multivesicular body sorting pathway"/>
    <property type="evidence" value="ECO:0007669"/>
    <property type="project" value="TreeGrafter"/>
</dbReference>
<dbReference type="Proteomes" id="UP000292447">
    <property type="component" value="Chromosome III"/>
</dbReference>
<evidence type="ECO:0000313" key="5">
    <source>
        <dbReference type="Proteomes" id="UP000292447"/>
    </source>
</evidence>
<dbReference type="STRING" id="2163413.A0A4P6XN06"/>
<comment type="similarity">
    <text evidence="1">Belongs to the VPS25 family.</text>
</comment>
<evidence type="ECO:0000256" key="3">
    <source>
        <dbReference type="ARBA" id="ARBA00022927"/>
    </source>
</evidence>
<evidence type="ECO:0000313" key="4">
    <source>
        <dbReference type="EMBL" id="QBM88680.1"/>
    </source>
</evidence>
<dbReference type="InterPro" id="IPR008570">
    <property type="entry name" value="ESCRT-II_cplx_Vps25-sub"/>
</dbReference>
<dbReference type="InterPro" id="IPR036388">
    <property type="entry name" value="WH-like_DNA-bd_sf"/>
</dbReference>
<evidence type="ECO:0000256" key="2">
    <source>
        <dbReference type="ARBA" id="ARBA00022448"/>
    </source>
</evidence>